<dbReference type="AlphaFoldDB" id="A0A2J5HN39"/>
<sequence>MGSCEARVRNLLRVRSTLLGLPWLGRRLVELWGVSVVVLLVWSGCMRSVHCPHSEHGRMSLTVDMAGCTERWEIPSHTRLAMTHARHPTSSRLEFVWLGWGI</sequence>
<name>A0A2J5HN39_9EURO</name>
<reference evidence="2" key="1">
    <citation type="submission" date="2017-12" db="EMBL/GenBank/DDBJ databases">
        <authorList>
            <consortium name="DOE Joint Genome Institute"/>
            <person name="Mondo S.J."/>
            <person name="Kjaerbolling I."/>
            <person name="Vesth T.C."/>
            <person name="Frisvad J.C."/>
            <person name="Nybo J.L."/>
            <person name="Theobald S."/>
            <person name="Kuo A."/>
            <person name="Bowyer P."/>
            <person name="Matsuda Y."/>
            <person name="Lyhne E.K."/>
            <person name="Kogle M.E."/>
            <person name="Clum A."/>
            <person name="Lipzen A."/>
            <person name="Salamov A."/>
            <person name="Ngan C.Y."/>
            <person name="Daum C."/>
            <person name="Chiniquy J."/>
            <person name="Barry K."/>
            <person name="LaButti K."/>
            <person name="Haridas S."/>
            <person name="Simmons B.A."/>
            <person name="Magnuson J.K."/>
            <person name="Mortensen U.H."/>
            <person name="Larsen T.O."/>
            <person name="Grigoriev I.V."/>
            <person name="Baker S.E."/>
            <person name="Andersen M.R."/>
            <person name="Nordberg H.P."/>
            <person name="Cantor M.N."/>
            <person name="Hua S.X."/>
        </authorList>
    </citation>
    <scope>NUCLEOTIDE SEQUENCE [LARGE SCALE GENOMIC DNA]</scope>
    <source>
        <strain evidence="2">IBT 19404</strain>
    </source>
</reference>
<dbReference type="EMBL" id="KZ559575">
    <property type="protein sequence ID" value="PLN78493.1"/>
    <property type="molecule type" value="Genomic_DNA"/>
</dbReference>
<protein>
    <submittedName>
        <fullName evidence="1">Uncharacterized protein</fullName>
    </submittedName>
</protein>
<organism evidence="1 2">
    <name type="scientific">Aspergillus taichungensis</name>
    <dbReference type="NCBI Taxonomy" id="482145"/>
    <lineage>
        <taxon>Eukaryota</taxon>
        <taxon>Fungi</taxon>
        <taxon>Dikarya</taxon>
        <taxon>Ascomycota</taxon>
        <taxon>Pezizomycotina</taxon>
        <taxon>Eurotiomycetes</taxon>
        <taxon>Eurotiomycetidae</taxon>
        <taxon>Eurotiales</taxon>
        <taxon>Aspergillaceae</taxon>
        <taxon>Aspergillus</taxon>
        <taxon>Aspergillus subgen. Circumdati</taxon>
    </lineage>
</organism>
<evidence type="ECO:0000313" key="2">
    <source>
        <dbReference type="Proteomes" id="UP000235023"/>
    </source>
</evidence>
<keyword evidence="2" id="KW-1185">Reference proteome</keyword>
<gene>
    <name evidence="1" type="ORF">BDW42DRAFT_174675</name>
</gene>
<proteinExistence type="predicted"/>
<accession>A0A2J5HN39</accession>
<dbReference type="Proteomes" id="UP000235023">
    <property type="component" value="Unassembled WGS sequence"/>
</dbReference>
<evidence type="ECO:0000313" key="1">
    <source>
        <dbReference type="EMBL" id="PLN78493.1"/>
    </source>
</evidence>